<keyword evidence="4" id="KW-1185">Reference proteome</keyword>
<dbReference type="GO" id="GO:0009451">
    <property type="term" value="P:RNA modification"/>
    <property type="evidence" value="ECO:0007669"/>
    <property type="project" value="InterPro"/>
</dbReference>
<dbReference type="InterPro" id="IPR011990">
    <property type="entry name" value="TPR-like_helical_dom_sf"/>
</dbReference>
<evidence type="ECO:0008006" key="5">
    <source>
        <dbReference type="Google" id="ProtNLM"/>
    </source>
</evidence>
<accession>A0A7J7LZT8</accession>
<dbReference type="Proteomes" id="UP000541444">
    <property type="component" value="Unassembled WGS sequence"/>
</dbReference>
<dbReference type="OrthoDB" id="185373at2759"/>
<dbReference type="AlphaFoldDB" id="A0A7J7LZT8"/>
<name>A0A7J7LZT8_9MAGN</name>
<dbReference type="PANTHER" id="PTHR47926">
    <property type="entry name" value="PENTATRICOPEPTIDE REPEAT-CONTAINING PROTEIN"/>
    <property type="match status" value="1"/>
</dbReference>
<dbReference type="EMBL" id="JACGCM010001859">
    <property type="protein sequence ID" value="KAF6148064.1"/>
    <property type="molecule type" value="Genomic_DNA"/>
</dbReference>
<dbReference type="InterPro" id="IPR046960">
    <property type="entry name" value="PPR_At4g14850-like_plant"/>
</dbReference>
<comment type="caution">
    <text evidence="3">The sequence shown here is derived from an EMBL/GenBank/DDBJ whole genome shotgun (WGS) entry which is preliminary data.</text>
</comment>
<evidence type="ECO:0000313" key="3">
    <source>
        <dbReference type="EMBL" id="KAF6148064.1"/>
    </source>
</evidence>
<feature type="repeat" description="PPR" evidence="2">
    <location>
        <begin position="74"/>
        <end position="108"/>
    </location>
</feature>
<protein>
    <recommendedName>
        <fullName evidence="5">Pentatricopeptide repeat-containing protein</fullName>
    </recommendedName>
</protein>
<evidence type="ECO:0000256" key="2">
    <source>
        <dbReference type="PROSITE-ProRule" id="PRU00708"/>
    </source>
</evidence>
<dbReference type="InterPro" id="IPR002885">
    <property type="entry name" value="PPR_rpt"/>
</dbReference>
<dbReference type="GO" id="GO:0003723">
    <property type="term" value="F:RNA binding"/>
    <property type="evidence" value="ECO:0007669"/>
    <property type="project" value="InterPro"/>
</dbReference>
<keyword evidence="1" id="KW-0677">Repeat</keyword>
<organism evidence="3 4">
    <name type="scientific">Kingdonia uniflora</name>
    <dbReference type="NCBI Taxonomy" id="39325"/>
    <lineage>
        <taxon>Eukaryota</taxon>
        <taxon>Viridiplantae</taxon>
        <taxon>Streptophyta</taxon>
        <taxon>Embryophyta</taxon>
        <taxon>Tracheophyta</taxon>
        <taxon>Spermatophyta</taxon>
        <taxon>Magnoliopsida</taxon>
        <taxon>Ranunculales</taxon>
        <taxon>Circaeasteraceae</taxon>
        <taxon>Kingdonia</taxon>
    </lineage>
</organism>
<dbReference type="Gene3D" id="1.25.40.10">
    <property type="entry name" value="Tetratricopeptide repeat domain"/>
    <property type="match status" value="2"/>
</dbReference>
<proteinExistence type="predicted"/>
<dbReference type="Pfam" id="PF01535">
    <property type="entry name" value="PPR"/>
    <property type="match status" value="2"/>
</dbReference>
<reference evidence="3 4" key="1">
    <citation type="journal article" date="2020" name="IScience">
        <title>Genome Sequencing of the Endangered Kingdonia uniflora (Circaeasteraceae, Ranunculales) Reveals Potential Mechanisms of Evolutionary Specialization.</title>
        <authorList>
            <person name="Sun Y."/>
            <person name="Deng T."/>
            <person name="Zhang A."/>
            <person name="Moore M.J."/>
            <person name="Landis J.B."/>
            <person name="Lin N."/>
            <person name="Zhang H."/>
            <person name="Zhang X."/>
            <person name="Huang J."/>
            <person name="Zhang X."/>
            <person name="Sun H."/>
            <person name="Wang H."/>
        </authorList>
    </citation>
    <scope>NUCLEOTIDE SEQUENCE [LARGE SCALE GENOMIC DNA]</scope>
    <source>
        <strain evidence="3">TB1705</strain>
        <tissue evidence="3">Leaf</tissue>
    </source>
</reference>
<sequence length="289" mass="32156">MQMGMKLNCKTFAVVFKACSYLEYYGLGIQLHGLSLSMGFVYDVVTGSALVDMHAKNKNLEDSCHVFHEIPVRNWISWSAVTAGYVQNDQLLDSFELFKEIQQEGVEVSQSIYAIIFRSCAGFSSLRFGSQMYGHALKNNFASNVIVETFVLDIYQKFGYAQNQLGFEAVKMFRPLIRSSVDLDGISLSGTLSACAVIQGHLEGLEVHALTIKSGFDSNICVANAFLDMYGKSYEHNGYGEEILELFCLMLRSGMEPDEFSSGSVIKACAGSGKYIVNENGRYYTLEEF</sequence>
<dbReference type="PANTHER" id="PTHR47926:SF406">
    <property type="entry name" value="REPEAT (PPR) SUPERFAMILY PROTEIN, PUTATIVE-RELATED"/>
    <property type="match status" value="1"/>
</dbReference>
<evidence type="ECO:0000256" key="1">
    <source>
        <dbReference type="ARBA" id="ARBA00022737"/>
    </source>
</evidence>
<dbReference type="PROSITE" id="PS51375">
    <property type="entry name" value="PPR"/>
    <property type="match status" value="1"/>
</dbReference>
<gene>
    <name evidence="3" type="ORF">GIB67_024239</name>
</gene>
<evidence type="ECO:0000313" key="4">
    <source>
        <dbReference type="Proteomes" id="UP000541444"/>
    </source>
</evidence>